<comment type="caution">
    <text evidence="1">The sequence shown here is derived from an EMBL/GenBank/DDBJ whole genome shotgun (WGS) entry which is preliminary data.</text>
</comment>
<evidence type="ECO:0000313" key="2">
    <source>
        <dbReference type="Proteomes" id="UP001145114"/>
    </source>
</evidence>
<organism evidence="1 2">
    <name type="scientific">Spiromyces aspiralis</name>
    <dbReference type="NCBI Taxonomy" id="68401"/>
    <lineage>
        <taxon>Eukaryota</taxon>
        <taxon>Fungi</taxon>
        <taxon>Fungi incertae sedis</taxon>
        <taxon>Zoopagomycota</taxon>
        <taxon>Kickxellomycotina</taxon>
        <taxon>Kickxellomycetes</taxon>
        <taxon>Kickxellales</taxon>
        <taxon>Kickxellaceae</taxon>
        <taxon>Spiromyces</taxon>
    </lineage>
</organism>
<evidence type="ECO:0000313" key="1">
    <source>
        <dbReference type="EMBL" id="KAJ1678673.1"/>
    </source>
</evidence>
<dbReference type="EMBL" id="JAMZIH010000950">
    <property type="protein sequence ID" value="KAJ1678673.1"/>
    <property type="molecule type" value="Genomic_DNA"/>
</dbReference>
<dbReference type="Proteomes" id="UP001145114">
    <property type="component" value="Unassembled WGS sequence"/>
</dbReference>
<gene>
    <name evidence="1" type="ORF">EV182_003576</name>
</gene>
<accession>A0ACC1HQ59</accession>
<keyword evidence="2" id="KW-1185">Reference proteome</keyword>
<name>A0ACC1HQ59_9FUNG</name>
<reference evidence="1" key="1">
    <citation type="submission" date="2022-06" db="EMBL/GenBank/DDBJ databases">
        <title>Phylogenomic reconstructions and comparative analyses of Kickxellomycotina fungi.</title>
        <authorList>
            <person name="Reynolds N.K."/>
            <person name="Stajich J.E."/>
            <person name="Barry K."/>
            <person name="Grigoriev I.V."/>
            <person name="Crous P."/>
            <person name="Smith M.E."/>
        </authorList>
    </citation>
    <scope>NUCLEOTIDE SEQUENCE</scope>
    <source>
        <strain evidence="1">RSA 2271</strain>
    </source>
</reference>
<protein>
    <submittedName>
        <fullName evidence="1">Uncharacterized protein</fullName>
    </submittedName>
</protein>
<proteinExistence type="predicted"/>
<sequence length="209" mass="22525">MTVVARPKVFIIIYTVYGHIYKMAQAIQKGLEKTGKVDVSLYQVNETLSKEILDKMGAPPKPDIPVITLDKLTEADAFLFGIPTRYGTAPAQIRAFFDATGSLWAKGALHSKMAGTFFSTASQHGGQESTALTLLTTFAHHGIIYVPFGFCHPYLTSNDEVIGGSAYGAGTITNGDGSRMPSDKELELAEFQGETFAKTVAQFFGKSSA</sequence>